<dbReference type="PRINTS" id="PR00081">
    <property type="entry name" value="GDHRDH"/>
</dbReference>
<dbReference type="GO" id="GO:0030497">
    <property type="term" value="P:fatty acid elongation"/>
    <property type="evidence" value="ECO:0007669"/>
    <property type="project" value="TreeGrafter"/>
</dbReference>
<dbReference type="SUPFAM" id="SSF51735">
    <property type="entry name" value="NAD(P)-binding Rossmann-fold domains"/>
    <property type="match status" value="1"/>
</dbReference>
<sequence>MGKLDGRVAIVTGGGRGIGRAIAELFASEGAKVVIGALSDGPSQEVVDGIVANGGHATRIRTDVGNREDCRNLVKHAVDTFGTVDIVVHNAAHVSHGAIDQLSEDELDATFKSGVYACFWLTRDALPYLEKSKGGRVLLTSSTAGLSQAYAGLSHYSAVKSAINGFVRGAGLELARRGITVNAVAPGMTLGHHIMTHSTPEQRASMAAGIPVGRAAEPIEQAHGFLYLASDEARYVTGHVLTIDGGSLLGKAGTLFD</sequence>
<dbReference type="InterPro" id="IPR036291">
    <property type="entry name" value="NAD(P)-bd_dom_sf"/>
</dbReference>
<dbReference type="GO" id="GO:0004316">
    <property type="term" value="F:3-oxoacyl-[acyl-carrier-protein] reductase (NADPH) activity"/>
    <property type="evidence" value="ECO:0007669"/>
    <property type="project" value="UniProtKB-EC"/>
</dbReference>
<evidence type="ECO:0000313" key="4">
    <source>
        <dbReference type="Proteomes" id="UP000562395"/>
    </source>
</evidence>
<dbReference type="PANTHER" id="PTHR42760">
    <property type="entry name" value="SHORT-CHAIN DEHYDROGENASES/REDUCTASES FAMILY MEMBER"/>
    <property type="match status" value="1"/>
</dbReference>
<dbReference type="InterPro" id="IPR057326">
    <property type="entry name" value="KR_dom"/>
</dbReference>
<keyword evidence="3" id="KW-0560">Oxidoreductase</keyword>
<comment type="caution">
    <text evidence="3">The sequence shown here is derived from an EMBL/GenBank/DDBJ whole genome shotgun (WGS) entry which is preliminary data.</text>
</comment>
<dbReference type="Pfam" id="PF13561">
    <property type="entry name" value="adh_short_C2"/>
    <property type="match status" value="1"/>
</dbReference>
<dbReference type="FunFam" id="3.40.50.720:FF:000084">
    <property type="entry name" value="Short-chain dehydrogenase reductase"/>
    <property type="match status" value="1"/>
</dbReference>
<gene>
    <name evidence="3" type="ORF">GGQ88_002186</name>
</gene>
<accession>A0A7W5ZZ23</accession>
<dbReference type="Proteomes" id="UP000562395">
    <property type="component" value="Unassembled WGS sequence"/>
</dbReference>
<proteinExistence type="inferred from homology"/>
<reference evidence="3 4" key="1">
    <citation type="submission" date="2020-08" db="EMBL/GenBank/DDBJ databases">
        <title>Genomic Encyclopedia of Type Strains, Phase IV (KMG-IV): sequencing the most valuable type-strain genomes for metagenomic binning, comparative biology and taxonomic classification.</title>
        <authorList>
            <person name="Goeker M."/>
        </authorList>
    </citation>
    <scope>NUCLEOTIDE SEQUENCE [LARGE SCALE GENOMIC DNA]</scope>
    <source>
        <strain evidence="3 4">DSM 14552</strain>
    </source>
</reference>
<protein>
    <submittedName>
        <fullName evidence="3">3-oxoacyl-[acyl-carrier protein] reductase</fullName>
        <ecNumber evidence="3">1.1.1.100</ecNumber>
    </submittedName>
</protein>
<dbReference type="AlphaFoldDB" id="A0A7W5ZZ23"/>
<dbReference type="Gene3D" id="3.40.50.720">
    <property type="entry name" value="NAD(P)-binding Rossmann-like Domain"/>
    <property type="match status" value="1"/>
</dbReference>
<dbReference type="PRINTS" id="PR00080">
    <property type="entry name" value="SDRFAMILY"/>
</dbReference>
<dbReference type="SMART" id="SM00822">
    <property type="entry name" value="PKS_KR"/>
    <property type="match status" value="1"/>
</dbReference>
<evidence type="ECO:0000259" key="2">
    <source>
        <dbReference type="SMART" id="SM00822"/>
    </source>
</evidence>
<dbReference type="PANTHER" id="PTHR42760:SF40">
    <property type="entry name" value="3-OXOACYL-[ACYL-CARRIER-PROTEIN] REDUCTASE, CHLOROPLASTIC"/>
    <property type="match status" value="1"/>
</dbReference>
<dbReference type="RefSeq" id="WP_183613161.1">
    <property type="nucleotide sequence ID" value="NZ_JACICY010000004.1"/>
</dbReference>
<dbReference type="EMBL" id="JACICY010000004">
    <property type="protein sequence ID" value="MBB3860917.1"/>
    <property type="molecule type" value="Genomic_DNA"/>
</dbReference>
<comment type="similarity">
    <text evidence="1">Belongs to the short-chain dehydrogenases/reductases (SDR) family.</text>
</comment>
<dbReference type="EC" id="1.1.1.100" evidence="3"/>
<evidence type="ECO:0000313" key="3">
    <source>
        <dbReference type="EMBL" id="MBB3860917.1"/>
    </source>
</evidence>
<name>A0A7W5ZZ23_9SPHN</name>
<dbReference type="InterPro" id="IPR002347">
    <property type="entry name" value="SDR_fam"/>
</dbReference>
<keyword evidence="4" id="KW-1185">Reference proteome</keyword>
<organism evidence="3 4">
    <name type="scientific">Novosphingobium hassiacum</name>
    <dbReference type="NCBI Taxonomy" id="173676"/>
    <lineage>
        <taxon>Bacteria</taxon>
        <taxon>Pseudomonadati</taxon>
        <taxon>Pseudomonadota</taxon>
        <taxon>Alphaproteobacteria</taxon>
        <taxon>Sphingomonadales</taxon>
        <taxon>Sphingomonadaceae</taxon>
        <taxon>Novosphingobium</taxon>
    </lineage>
</organism>
<feature type="domain" description="Ketoreductase" evidence="2">
    <location>
        <begin position="7"/>
        <end position="192"/>
    </location>
</feature>
<evidence type="ECO:0000256" key="1">
    <source>
        <dbReference type="ARBA" id="ARBA00006484"/>
    </source>
</evidence>